<proteinExistence type="predicted"/>
<gene>
    <name evidence="2" type="ORF">H9870_13095</name>
</gene>
<evidence type="ECO:0000313" key="3">
    <source>
        <dbReference type="Proteomes" id="UP000824190"/>
    </source>
</evidence>
<name>A0A9D1RRQ6_9CORY</name>
<organism evidence="2 3">
    <name type="scientific">Candidatus Corynebacterium avicola</name>
    <dbReference type="NCBI Taxonomy" id="2838527"/>
    <lineage>
        <taxon>Bacteria</taxon>
        <taxon>Bacillati</taxon>
        <taxon>Actinomycetota</taxon>
        <taxon>Actinomycetes</taxon>
        <taxon>Mycobacteriales</taxon>
        <taxon>Corynebacteriaceae</taxon>
        <taxon>Corynebacterium</taxon>
    </lineage>
</organism>
<dbReference type="Proteomes" id="UP000824190">
    <property type="component" value="Unassembled WGS sequence"/>
</dbReference>
<reference evidence="2" key="2">
    <citation type="submission" date="2021-04" db="EMBL/GenBank/DDBJ databases">
        <authorList>
            <person name="Gilroy R."/>
        </authorList>
    </citation>
    <scope>NUCLEOTIDE SEQUENCE</scope>
    <source>
        <strain evidence="2">CHK32-1732</strain>
    </source>
</reference>
<keyword evidence="1" id="KW-0732">Signal</keyword>
<evidence type="ECO:0000313" key="2">
    <source>
        <dbReference type="EMBL" id="HIW92582.1"/>
    </source>
</evidence>
<reference evidence="2" key="1">
    <citation type="journal article" date="2021" name="PeerJ">
        <title>Extensive microbial diversity within the chicken gut microbiome revealed by metagenomics and culture.</title>
        <authorList>
            <person name="Gilroy R."/>
            <person name="Ravi A."/>
            <person name="Getino M."/>
            <person name="Pursley I."/>
            <person name="Horton D.L."/>
            <person name="Alikhan N.F."/>
            <person name="Baker D."/>
            <person name="Gharbi K."/>
            <person name="Hall N."/>
            <person name="Watson M."/>
            <person name="Adriaenssens E.M."/>
            <person name="Foster-Nyarko E."/>
            <person name="Jarju S."/>
            <person name="Secka A."/>
            <person name="Antonio M."/>
            <person name="Oren A."/>
            <person name="Chaudhuri R.R."/>
            <person name="La Ragione R."/>
            <person name="Hildebrand F."/>
            <person name="Pallen M.J."/>
        </authorList>
    </citation>
    <scope>NUCLEOTIDE SEQUENCE</scope>
    <source>
        <strain evidence="2">CHK32-1732</strain>
    </source>
</reference>
<dbReference type="AlphaFoldDB" id="A0A9D1RRQ6"/>
<protein>
    <submittedName>
        <fullName evidence="2">Uncharacterized protein</fullName>
    </submittedName>
</protein>
<dbReference type="EMBL" id="DXGC01000113">
    <property type="protein sequence ID" value="HIW92582.1"/>
    <property type="molecule type" value="Genomic_DNA"/>
</dbReference>
<accession>A0A9D1RRQ6</accession>
<evidence type="ECO:0000256" key="1">
    <source>
        <dbReference type="SAM" id="SignalP"/>
    </source>
</evidence>
<comment type="caution">
    <text evidence="2">The sequence shown here is derived from an EMBL/GenBank/DDBJ whole genome shotgun (WGS) entry which is preliminary data.</text>
</comment>
<sequence>MKTSRAIALSASVLLVGGIAAGGVVAELNAQSNIQDTVEDVVASVSPDATTSKIDVRGRPLFLSDQDSVSTAYVDVTENGQDAQWIVQDYKEGVVGLLDVFVPVTVEGDSAQPSPVRNPDGSFTDRGTVNGTEVTYGASLTDGVLTVTADGSPVSSINLPGVESAEKVSPYVSEEGLIVNLQARNLAV</sequence>
<feature type="signal peptide" evidence="1">
    <location>
        <begin position="1"/>
        <end position="26"/>
    </location>
</feature>
<feature type="chain" id="PRO_5039195624" evidence="1">
    <location>
        <begin position="27"/>
        <end position="188"/>
    </location>
</feature>